<dbReference type="PROSITE" id="PS01081">
    <property type="entry name" value="HTH_TETR_1"/>
    <property type="match status" value="1"/>
</dbReference>
<dbReference type="SUPFAM" id="SSF48498">
    <property type="entry name" value="Tetracyclin repressor-like, C-terminal domain"/>
    <property type="match status" value="1"/>
</dbReference>
<keyword evidence="4" id="KW-0804">Transcription</keyword>
<dbReference type="InterPro" id="IPR009057">
    <property type="entry name" value="Homeodomain-like_sf"/>
</dbReference>
<dbReference type="InterPro" id="IPR013572">
    <property type="entry name" value="Tscrpt_reg_MAATS_C"/>
</dbReference>
<dbReference type="PRINTS" id="PR00455">
    <property type="entry name" value="HTHTETR"/>
</dbReference>
<keyword evidence="8" id="KW-1185">Reference proteome</keyword>
<dbReference type="InterPro" id="IPR023772">
    <property type="entry name" value="DNA-bd_HTH_TetR-type_CS"/>
</dbReference>
<dbReference type="GO" id="GO:0000976">
    <property type="term" value="F:transcription cis-regulatory region binding"/>
    <property type="evidence" value="ECO:0007669"/>
    <property type="project" value="TreeGrafter"/>
</dbReference>
<name>A0A0S2TAE3_9GAMM</name>
<feature type="domain" description="HTH tetR-type" evidence="6">
    <location>
        <begin position="10"/>
        <end position="70"/>
    </location>
</feature>
<evidence type="ECO:0000256" key="4">
    <source>
        <dbReference type="ARBA" id="ARBA00023163"/>
    </source>
</evidence>
<dbReference type="PANTHER" id="PTHR30055:SF240">
    <property type="entry name" value="HTH-TYPE TRANSCRIPTIONAL REGULATOR ACRR"/>
    <property type="match status" value="1"/>
</dbReference>
<dbReference type="AlphaFoldDB" id="A0A0S2TAE3"/>
<keyword evidence="1" id="KW-0678">Repressor</keyword>
<keyword evidence="2" id="KW-0805">Transcription regulation</keyword>
<dbReference type="InterPro" id="IPR050109">
    <property type="entry name" value="HTH-type_TetR-like_transc_reg"/>
</dbReference>
<dbReference type="SUPFAM" id="SSF46689">
    <property type="entry name" value="Homeodomain-like"/>
    <property type="match status" value="1"/>
</dbReference>
<dbReference type="PANTHER" id="PTHR30055">
    <property type="entry name" value="HTH-TYPE TRANSCRIPTIONAL REGULATOR RUTR"/>
    <property type="match status" value="1"/>
</dbReference>
<evidence type="ECO:0000256" key="1">
    <source>
        <dbReference type="ARBA" id="ARBA00022491"/>
    </source>
</evidence>
<dbReference type="STRING" id="1748243.Tel_02570"/>
<evidence type="ECO:0000313" key="7">
    <source>
        <dbReference type="EMBL" id="ALP52114.1"/>
    </source>
</evidence>
<evidence type="ECO:0000256" key="3">
    <source>
        <dbReference type="ARBA" id="ARBA00023125"/>
    </source>
</evidence>
<dbReference type="EMBL" id="CP013099">
    <property type="protein sequence ID" value="ALP52114.1"/>
    <property type="molecule type" value="Genomic_DNA"/>
</dbReference>
<organism evidence="7 8">
    <name type="scientific">Candidatus Tenderia electrophaga</name>
    <dbReference type="NCBI Taxonomy" id="1748243"/>
    <lineage>
        <taxon>Bacteria</taxon>
        <taxon>Pseudomonadati</taxon>
        <taxon>Pseudomonadota</taxon>
        <taxon>Gammaproteobacteria</taxon>
        <taxon>Candidatus Tenderiales</taxon>
        <taxon>Candidatus Tenderiaceae</taxon>
        <taxon>Candidatus Tenderia</taxon>
    </lineage>
</organism>
<evidence type="ECO:0000259" key="6">
    <source>
        <dbReference type="PROSITE" id="PS50977"/>
    </source>
</evidence>
<reference evidence="7" key="1">
    <citation type="submission" date="2015-10" db="EMBL/GenBank/DDBJ databases">
        <title>Description of Candidatus Tenderia electrophaga gen. nov, sp. nov., an Uncultivated Electroautotroph from a Biocathode Enrichment.</title>
        <authorList>
            <person name="Eddie B.J."/>
            <person name="Malanoski A.P."/>
            <person name="Wang Z."/>
            <person name="Hall R.J."/>
            <person name="Oh S.D."/>
            <person name="Heiner C."/>
            <person name="Lin B."/>
            <person name="Strycharz-Glaven S.M."/>
        </authorList>
    </citation>
    <scope>NUCLEOTIDE SEQUENCE [LARGE SCALE GENOMIC DNA]</scope>
    <source>
        <strain evidence="7">NRL1</strain>
    </source>
</reference>
<evidence type="ECO:0000256" key="5">
    <source>
        <dbReference type="PROSITE-ProRule" id="PRU00335"/>
    </source>
</evidence>
<keyword evidence="3 5" id="KW-0238">DNA-binding</keyword>
<proteinExistence type="predicted"/>
<dbReference type="KEGG" id="tee:Tel_02570"/>
<sequence>MARKTKEEAQETRNRILDAAEEVFHRKGVSHTSLAHIATAAGVTRGAIYWHFKNKADLFDAMIERLITPWEAMAAELELLRAGEPLDWARSVAMYVLERLTQDPHYQRVLEIAWHKCEYVGEMAEIRDKHLECGHRYIGMMEGALRKAKGLGQLPEHVDPHQAAVGVLALMDGLIVNWTLEPKLFPLAEYAGPIIDCYLKGLAAEK</sequence>
<dbReference type="Gene3D" id="1.10.357.10">
    <property type="entry name" value="Tetracycline Repressor, domain 2"/>
    <property type="match status" value="1"/>
</dbReference>
<gene>
    <name evidence="7" type="ORF">Tel_02570</name>
</gene>
<dbReference type="InterPro" id="IPR001647">
    <property type="entry name" value="HTH_TetR"/>
</dbReference>
<evidence type="ECO:0000256" key="2">
    <source>
        <dbReference type="ARBA" id="ARBA00023015"/>
    </source>
</evidence>
<dbReference type="Pfam" id="PF00440">
    <property type="entry name" value="TetR_N"/>
    <property type="match status" value="1"/>
</dbReference>
<feature type="DNA-binding region" description="H-T-H motif" evidence="5">
    <location>
        <begin position="33"/>
        <end position="52"/>
    </location>
</feature>
<evidence type="ECO:0000313" key="8">
    <source>
        <dbReference type="Proteomes" id="UP000055136"/>
    </source>
</evidence>
<protein>
    <recommendedName>
        <fullName evidence="6">HTH tetR-type domain-containing protein</fullName>
    </recommendedName>
</protein>
<dbReference type="InterPro" id="IPR036271">
    <property type="entry name" value="Tet_transcr_reg_TetR-rel_C_sf"/>
</dbReference>
<dbReference type="Pfam" id="PF08361">
    <property type="entry name" value="TetR_C_2"/>
    <property type="match status" value="1"/>
</dbReference>
<accession>A0A0S2TAE3</accession>
<dbReference type="Proteomes" id="UP000055136">
    <property type="component" value="Chromosome"/>
</dbReference>
<dbReference type="GO" id="GO:0003700">
    <property type="term" value="F:DNA-binding transcription factor activity"/>
    <property type="evidence" value="ECO:0007669"/>
    <property type="project" value="TreeGrafter"/>
</dbReference>
<dbReference type="PROSITE" id="PS50977">
    <property type="entry name" value="HTH_TETR_2"/>
    <property type="match status" value="1"/>
</dbReference>